<dbReference type="Proteomes" id="UP000026915">
    <property type="component" value="Chromosome 5"/>
</dbReference>
<dbReference type="Gene3D" id="3.60.10.10">
    <property type="entry name" value="Endonuclease/exonuclease/phosphatase"/>
    <property type="match status" value="1"/>
</dbReference>
<dbReference type="InParanoid" id="A0A061F410"/>
<dbReference type="InterPro" id="IPR036691">
    <property type="entry name" value="Endo/exonu/phosph_ase_sf"/>
</dbReference>
<dbReference type="HOGENOM" id="CLU_2296799_0_0_1"/>
<dbReference type="AlphaFoldDB" id="A0A061F410"/>
<gene>
    <name evidence="1" type="ORF">TCM_024649</name>
</gene>
<evidence type="ECO:0000313" key="2">
    <source>
        <dbReference type="Proteomes" id="UP000026915"/>
    </source>
</evidence>
<keyword evidence="2" id="KW-1185">Reference proteome</keyword>
<accession>A0A061F410</accession>
<evidence type="ECO:0008006" key="3">
    <source>
        <dbReference type="Google" id="ProtNLM"/>
    </source>
</evidence>
<dbReference type="EMBL" id="CM001883">
    <property type="protein sequence ID" value="EOY09244.1"/>
    <property type="molecule type" value="Genomic_DNA"/>
</dbReference>
<proteinExistence type="predicted"/>
<protein>
    <recommendedName>
        <fullName evidence="3">Endonuclease/exonuclease/phosphatase domain-containing protein</fullName>
    </recommendedName>
</protein>
<dbReference type="SUPFAM" id="SSF56219">
    <property type="entry name" value="DNase I-like"/>
    <property type="match status" value="1"/>
</dbReference>
<dbReference type="OMA" id="FNTIRCL"/>
<reference evidence="1 2" key="1">
    <citation type="journal article" date="2013" name="Genome Biol.">
        <title>The genome sequence of the most widely cultivated cacao type and its use to identify candidate genes regulating pod color.</title>
        <authorList>
            <person name="Motamayor J.C."/>
            <person name="Mockaitis K."/>
            <person name="Schmutz J."/>
            <person name="Haiminen N."/>
            <person name="Iii D.L."/>
            <person name="Cornejo O."/>
            <person name="Findley S.D."/>
            <person name="Zheng P."/>
            <person name="Utro F."/>
            <person name="Royaert S."/>
            <person name="Saski C."/>
            <person name="Jenkins J."/>
            <person name="Podicheti R."/>
            <person name="Zhao M."/>
            <person name="Scheffler B.E."/>
            <person name="Stack J.C."/>
            <person name="Feltus F.A."/>
            <person name="Mustiga G.M."/>
            <person name="Amores F."/>
            <person name="Phillips W."/>
            <person name="Marelli J.P."/>
            <person name="May G.D."/>
            <person name="Shapiro H."/>
            <person name="Ma J."/>
            <person name="Bustamante C.D."/>
            <person name="Schnell R.J."/>
            <person name="Main D."/>
            <person name="Gilbert D."/>
            <person name="Parida L."/>
            <person name="Kuhn D.N."/>
        </authorList>
    </citation>
    <scope>NUCLEOTIDE SEQUENCE [LARGE SCALE GENOMIC DNA]</scope>
    <source>
        <strain evidence="2">cv. Matina 1-6</strain>
    </source>
</reference>
<evidence type="ECO:0000313" key="1">
    <source>
        <dbReference type="EMBL" id="EOY09244.1"/>
    </source>
</evidence>
<name>A0A061F410_THECC</name>
<dbReference type="Gramene" id="EOY09244">
    <property type="protein sequence ID" value="EOY09244"/>
    <property type="gene ID" value="TCM_024649"/>
</dbReference>
<sequence>MGENFQCVVFNLNAPFDATNKLSLWEDIFSFHSHYIMSWCCAGDFNTIRCLEERTRCTHSGLGMTKFNDFIDLCELTDLPLVGKKFTRYRSNYKCSCINRL</sequence>
<organism evidence="1 2">
    <name type="scientific">Theobroma cacao</name>
    <name type="common">Cacao</name>
    <name type="synonym">Cocoa</name>
    <dbReference type="NCBI Taxonomy" id="3641"/>
    <lineage>
        <taxon>Eukaryota</taxon>
        <taxon>Viridiplantae</taxon>
        <taxon>Streptophyta</taxon>
        <taxon>Embryophyta</taxon>
        <taxon>Tracheophyta</taxon>
        <taxon>Spermatophyta</taxon>
        <taxon>Magnoliopsida</taxon>
        <taxon>eudicotyledons</taxon>
        <taxon>Gunneridae</taxon>
        <taxon>Pentapetalae</taxon>
        <taxon>rosids</taxon>
        <taxon>malvids</taxon>
        <taxon>Malvales</taxon>
        <taxon>Malvaceae</taxon>
        <taxon>Byttnerioideae</taxon>
        <taxon>Theobroma</taxon>
    </lineage>
</organism>